<keyword evidence="4 6" id="KW-0742">SOS response</keyword>
<evidence type="ECO:0000313" key="9">
    <source>
        <dbReference type="Proteomes" id="UP000033924"/>
    </source>
</evidence>
<reference evidence="8 9" key="1">
    <citation type="submission" date="2015-01" db="EMBL/GenBank/DDBJ databases">
        <title>Erwinia tracheiphila.</title>
        <authorList>
            <person name="Shapiro L.R."/>
        </authorList>
    </citation>
    <scope>NUCLEOTIDE SEQUENCE [LARGE SCALE GENOMIC DNA]</scope>
    <source>
        <strain evidence="8 9">BuffGH</strain>
    </source>
</reference>
<dbReference type="GO" id="GO:0000917">
    <property type="term" value="P:division septum assembly"/>
    <property type="evidence" value="ECO:0007669"/>
    <property type="project" value="UniProtKB-KW"/>
</dbReference>
<dbReference type="GO" id="GO:0006281">
    <property type="term" value="P:DNA repair"/>
    <property type="evidence" value="ECO:0007669"/>
    <property type="project" value="TreeGrafter"/>
</dbReference>
<keyword evidence="3 6" id="KW-0717">Septation</keyword>
<keyword evidence="5 6" id="KW-0131">Cell cycle</keyword>
<dbReference type="SUPFAM" id="SSF52540">
    <property type="entry name" value="P-loop containing nucleoside triphosphate hydrolases"/>
    <property type="match status" value="1"/>
</dbReference>
<dbReference type="AlphaFoldDB" id="A0A0M2K6A6"/>
<dbReference type="HAMAP" id="MF_01179">
    <property type="entry name" value="SulA"/>
    <property type="match status" value="1"/>
</dbReference>
<dbReference type="Proteomes" id="UP000033924">
    <property type="component" value="Unassembled WGS sequence"/>
</dbReference>
<comment type="subunit">
    <text evidence="6">Interacts with FtsZ.</text>
</comment>
<protein>
    <recommendedName>
        <fullName evidence="6">Cell division inhibitor SulA</fullName>
    </recommendedName>
</protein>
<proteinExistence type="evidence at transcript level"/>
<feature type="site" description="Essential for degradation by Lon protease" evidence="6">
    <location>
        <position position="169"/>
    </location>
</feature>
<dbReference type="PANTHER" id="PTHR35369:SF4">
    <property type="entry name" value="CELL DIVISION INHIBITOR SULA"/>
    <property type="match status" value="1"/>
</dbReference>
<evidence type="ECO:0000256" key="3">
    <source>
        <dbReference type="ARBA" id="ARBA00023210"/>
    </source>
</evidence>
<evidence type="ECO:0000256" key="2">
    <source>
        <dbReference type="ARBA" id="ARBA00022763"/>
    </source>
</evidence>
<dbReference type="InterPro" id="IPR050356">
    <property type="entry name" value="SulA_CellDiv_inhibitor"/>
</dbReference>
<dbReference type="Pfam" id="PF03846">
    <property type="entry name" value="SulA"/>
    <property type="match status" value="1"/>
</dbReference>
<dbReference type="InterPro" id="IPR027417">
    <property type="entry name" value="P-loop_NTPase"/>
</dbReference>
<dbReference type="GO" id="GO:0009432">
    <property type="term" value="P:SOS response"/>
    <property type="evidence" value="ECO:0007669"/>
    <property type="project" value="UniProtKB-UniRule"/>
</dbReference>
<dbReference type="InterPro" id="IPR047696">
    <property type="entry name" value="SulA_enterobact"/>
</dbReference>
<dbReference type="GO" id="GO:0051782">
    <property type="term" value="P:negative regulation of cell division"/>
    <property type="evidence" value="ECO:0007669"/>
    <property type="project" value="UniProtKB-UniRule"/>
</dbReference>
<comment type="function">
    <text evidence="6">Component of the SOS system and an inhibitor of cell division. Accumulation of SulA causes rapid cessation of cell division and the appearance of long, non-septate filaments. In the presence of GTP, binds a polymerization-competent form of FtsZ in a 1:1 ratio, thus inhibiting FtsZ polymerization and therefore preventing it from participating in the assembly of the Z ring. This mechanism prevents the premature segregation of damaged DNA to daughter cells during cell division.</text>
</comment>
<dbReference type="RefSeq" id="WP_016189613.1">
    <property type="nucleotide sequence ID" value="NZ_CP013970.1"/>
</dbReference>
<evidence type="ECO:0000313" key="7">
    <source>
        <dbReference type="EMBL" id="AXF76186.1"/>
    </source>
</evidence>
<comment type="induction">
    <text evidence="6">By DNA damage, as part of the SOS response.</text>
</comment>
<comment type="caution">
    <text evidence="6">Lacks conserved residue(s) required for the propagation of feature annotation.</text>
</comment>
<dbReference type="EMBL" id="JXNU01000003">
    <property type="protein sequence ID" value="KKF34920.1"/>
    <property type="molecule type" value="Genomic_DNA"/>
</dbReference>
<comment type="similarity">
    <text evidence="6">Belongs to the SulA family.</text>
</comment>
<evidence type="ECO:0000256" key="4">
    <source>
        <dbReference type="ARBA" id="ARBA00023236"/>
    </source>
</evidence>
<evidence type="ECO:0000256" key="5">
    <source>
        <dbReference type="ARBA" id="ARBA00023306"/>
    </source>
</evidence>
<evidence type="ECO:0000313" key="8">
    <source>
        <dbReference type="EMBL" id="KKF34920.1"/>
    </source>
</evidence>
<evidence type="ECO:0000256" key="1">
    <source>
        <dbReference type="ARBA" id="ARBA00022618"/>
    </source>
</evidence>
<dbReference type="Gene3D" id="3.40.50.300">
    <property type="entry name" value="P-loop containing nucleotide triphosphate hydrolases"/>
    <property type="match status" value="1"/>
</dbReference>
<name>A0A0M2K6A6_9GAMM</name>
<dbReference type="PATRIC" id="fig|65700.7.peg.1254"/>
<reference evidence="7 10" key="2">
    <citation type="submission" date="2016-01" db="EMBL/GenBank/DDBJ databases">
        <authorList>
            <person name="Oliw E.H."/>
        </authorList>
    </citation>
    <scope>NUCLEOTIDE SEQUENCE [LARGE SCALE GENOMIC DNA]</scope>
    <source>
        <strain evidence="7 10">MDcuke</strain>
    </source>
</reference>
<evidence type="ECO:0000313" key="10">
    <source>
        <dbReference type="Proteomes" id="UP000264980"/>
    </source>
</evidence>
<sequence>MQTNFIKSHPVNNRFSSAHTCKSSRNVKVTGLVSELVYSLEKLDIAQLLLLPLLQQLGTESRWQLWLTPQKKLSRSWLVESGLPPEKVMHVKASDTINTVETMIKAMQTGNYSVVLGWLPEKISSKDRCRLEAAALSGQTLGLIMRPHMQNFAQHRPLNGLKIQSGLYH</sequence>
<dbReference type="InterPro" id="IPR004596">
    <property type="entry name" value="Cell_div_suppressor_SulA"/>
</dbReference>
<gene>
    <name evidence="6" type="primary">sulA</name>
    <name evidence="7" type="ORF">AV903_09215</name>
    <name evidence="8" type="ORF">SY86_04975</name>
</gene>
<dbReference type="NCBIfam" id="NF007892">
    <property type="entry name" value="PRK10595.1"/>
    <property type="match status" value="1"/>
</dbReference>
<dbReference type="NCBIfam" id="TIGR00623">
    <property type="entry name" value="SOS_SulA_coli"/>
    <property type="match status" value="1"/>
</dbReference>
<comment type="PTM">
    <text evidence="6">Is rapidly cleaved and degraded by the Lon protease once DNA damage is repaired.</text>
</comment>
<dbReference type="EMBL" id="CP013970">
    <property type="protein sequence ID" value="AXF76186.1"/>
    <property type="molecule type" value="Genomic_DNA"/>
</dbReference>
<dbReference type="STRING" id="65700.SY86_04975"/>
<keyword evidence="9" id="KW-1185">Reference proteome</keyword>
<accession>A0A0M2K6A6</accession>
<dbReference type="Proteomes" id="UP000264980">
    <property type="component" value="Chromosome"/>
</dbReference>
<dbReference type="PIRSF" id="PIRSF003093">
    <property type="entry name" value="SulA"/>
    <property type="match status" value="1"/>
</dbReference>
<keyword evidence="2 6" id="KW-0227">DNA damage</keyword>
<dbReference type="PANTHER" id="PTHR35369">
    <property type="entry name" value="BLR3025 PROTEIN-RELATED"/>
    <property type="match status" value="1"/>
</dbReference>
<evidence type="ECO:0000256" key="6">
    <source>
        <dbReference type="HAMAP-Rule" id="MF_01179"/>
    </source>
</evidence>
<organism evidence="8 9">
    <name type="scientific">Erwinia tracheiphila</name>
    <dbReference type="NCBI Taxonomy" id="65700"/>
    <lineage>
        <taxon>Bacteria</taxon>
        <taxon>Pseudomonadati</taxon>
        <taxon>Pseudomonadota</taxon>
        <taxon>Gammaproteobacteria</taxon>
        <taxon>Enterobacterales</taxon>
        <taxon>Erwiniaceae</taxon>
        <taxon>Erwinia</taxon>
    </lineage>
</organism>
<keyword evidence="1 6" id="KW-0132">Cell division</keyword>